<accession>A0ABD5V0U7</accession>
<evidence type="ECO:0000256" key="3">
    <source>
        <dbReference type="ARBA" id="ARBA00022691"/>
    </source>
</evidence>
<feature type="domain" description="O-methyltransferase C-terminal" evidence="4">
    <location>
        <begin position="112"/>
        <end position="283"/>
    </location>
</feature>
<dbReference type="SUPFAM" id="SSF46785">
    <property type="entry name" value="Winged helix' DNA-binding domain"/>
    <property type="match status" value="1"/>
</dbReference>
<dbReference type="AlphaFoldDB" id="A0ABD5V0U7"/>
<dbReference type="PROSITE" id="PS51683">
    <property type="entry name" value="SAM_OMT_II"/>
    <property type="match status" value="1"/>
</dbReference>
<dbReference type="RefSeq" id="WP_340603607.1">
    <property type="nucleotide sequence ID" value="NZ_JBBMXV010000002.1"/>
</dbReference>
<dbReference type="SUPFAM" id="SSF53335">
    <property type="entry name" value="S-adenosyl-L-methionine-dependent methyltransferases"/>
    <property type="match status" value="1"/>
</dbReference>
<proteinExistence type="predicted"/>
<dbReference type="EMBL" id="JBHSXQ010000002">
    <property type="protein sequence ID" value="MFC6905093.1"/>
    <property type="molecule type" value="Genomic_DNA"/>
</dbReference>
<gene>
    <name evidence="5" type="ORF">ACFQGH_07740</name>
</gene>
<evidence type="ECO:0000256" key="2">
    <source>
        <dbReference type="ARBA" id="ARBA00022679"/>
    </source>
</evidence>
<dbReference type="Pfam" id="PF00891">
    <property type="entry name" value="Methyltransf_2"/>
    <property type="match status" value="1"/>
</dbReference>
<reference evidence="5 6" key="1">
    <citation type="journal article" date="2019" name="Int. J. Syst. Evol. Microbiol.">
        <title>The Global Catalogue of Microorganisms (GCM) 10K type strain sequencing project: providing services to taxonomists for standard genome sequencing and annotation.</title>
        <authorList>
            <consortium name="The Broad Institute Genomics Platform"/>
            <consortium name="The Broad Institute Genome Sequencing Center for Infectious Disease"/>
            <person name="Wu L."/>
            <person name="Ma J."/>
        </authorList>
    </citation>
    <scope>NUCLEOTIDE SEQUENCE [LARGE SCALE GENOMIC DNA]</scope>
    <source>
        <strain evidence="5 6">CGMCC 1.3240</strain>
    </source>
</reference>
<evidence type="ECO:0000313" key="6">
    <source>
        <dbReference type="Proteomes" id="UP001596312"/>
    </source>
</evidence>
<keyword evidence="2" id="KW-0808">Transferase</keyword>
<organism evidence="5 6">
    <name type="scientific">Halalkalicoccus tibetensis</name>
    <dbReference type="NCBI Taxonomy" id="175632"/>
    <lineage>
        <taxon>Archaea</taxon>
        <taxon>Methanobacteriati</taxon>
        <taxon>Methanobacteriota</taxon>
        <taxon>Stenosarchaea group</taxon>
        <taxon>Halobacteria</taxon>
        <taxon>Halobacteriales</taxon>
        <taxon>Halococcaceae</taxon>
        <taxon>Halalkalicoccus</taxon>
    </lineage>
</organism>
<evidence type="ECO:0000256" key="1">
    <source>
        <dbReference type="ARBA" id="ARBA00022603"/>
    </source>
</evidence>
<dbReference type="PANTHER" id="PTHR43712:SF2">
    <property type="entry name" value="O-METHYLTRANSFERASE CICE"/>
    <property type="match status" value="1"/>
</dbReference>
<dbReference type="Proteomes" id="UP001596312">
    <property type="component" value="Unassembled WGS sequence"/>
</dbReference>
<dbReference type="GO" id="GO:0032259">
    <property type="term" value="P:methylation"/>
    <property type="evidence" value="ECO:0007669"/>
    <property type="project" value="UniProtKB-KW"/>
</dbReference>
<name>A0ABD5V0U7_9EURY</name>
<keyword evidence="1 5" id="KW-0489">Methyltransferase</keyword>
<dbReference type="Gene3D" id="1.10.10.10">
    <property type="entry name" value="Winged helix-like DNA-binding domain superfamily/Winged helix DNA-binding domain"/>
    <property type="match status" value="1"/>
</dbReference>
<comment type="caution">
    <text evidence="5">The sequence shown here is derived from an EMBL/GenBank/DDBJ whole genome shotgun (WGS) entry which is preliminary data.</text>
</comment>
<dbReference type="InterPro" id="IPR016461">
    <property type="entry name" value="COMT-like"/>
</dbReference>
<dbReference type="Gene3D" id="3.40.50.150">
    <property type="entry name" value="Vaccinia Virus protein VP39"/>
    <property type="match status" value="1"/>
</dbReference>
<keyword evidence="6" id="KW-1185">Reference proteome</keyword>
<evidence type="ECO:0000313" key="5">
    <source>
        <dbReference type="EMBL" id="MFC6905093.1"/>
    </source>
</evidence>
<dbReference type="InterPro" id="IPR036390">
    <property type="entry name" value="WH_DNA-bd_sf"/>
</dbReference>
<dbReference type="InterPro" id="IPR029063">
    <property type="entry name" value="SAM-dependent_MTases_sf"/>
</dbReference>
<sequence length="303" mass="32828">MEMDHEEQLLLWAARETGVLEALLTEAGTPKEVADATGVTERAARIVVGALADGGYVERVDGSYEPTNRALGFLTKTDVRSIGSAPHALDTLSRWVALPETMETGEVPDAPEDWTRNFMGAMASVDSRTVRASVTAAEHARPRPERVLDVGGGPGTFGREFARRGAEVTLLDRPEVVEVVAPLLENEPVDLVSGDMLEELPSGFDLVFCSRITHMFGPEENRRLFGNCYEALSPGGAVVCTDFVRGRSPRAASFAVNMLAQTENGDTYAEGEYRDWLTEAGFEESAIREIPGTEMQAIVGHKG</sequence>
<dbReference type="InterPro" id="IPR001077">
    <property type="entry name" value="COMT_C"/>
</dbReference>
<dbReference type="GO" id="GO:0008168">
    <property type="term" value="F:methyltransferase activity"/>
    <property type="evidence" value="ECO:0007669"/>
    <property type="project" value="UniProtKB-KW"/>
</dbReference>
<dbReference type="CDD" id="cd02440">
    <property type="entry name" value="AdoMet_MTases"/>
    <property type="match status" value="1"/>
</dbReference>
<keyword evidence="3" id="KW-0949">S-adenosyl-L-methionine</keyword>
<dbReference type="InterPro" id="IPR036388">
    <property type="entry name" value="WH-like_DNA-bd_sf"/>
</dbReference>
<protein>
    <submittedName>
        <fullName evidence="5">Methyltransferase</fullName>
    </submittedName>
</protein>
<dbReference type="PANTHER" id="PTHR43712">
    <property type="entry name" value="PUTATIVE (AFU_ORTHOLOGUE AFUA_4G14580)-RELATED"/>
    <property type="match status" value="1"/>
</dbReference>
<evidence type="ECO:0000259" key="4">
    <source>
        <dbReference type="Pfam" id="PF00891"/>
    </source>
</evidence>